<dbReference type="InterPro" id="IPR010997">
    <property type="entry name" value="HRDC-like_sf"/>
</dbReference>
<evidence type="ECO:0000256" key="16">
    <source>
        <dbReference type="NCBIfam" id="TIGR01389"/>
    </source>
</evidence>
<dbReference type="SMART" id="SM00341">
    <property type="entry name" value="HRDC"/>
    <property type="match status" value="1"/>
</dbReference>
<comment type="cofactor">
    <cofactor evidence="1">
        <name>Mg(2+)</name>
        <dbReference type="ChEBI" id="CHEBI:18420"/>
    </cofactor>
</comment>
<keyword evidence="5" id="KW-0547">Nucleotide-binding</keyword>
<proteinExistence type="inferred from homology"/>
<dbReference type="GO" id="GO:0043590">
    <property type="term" value="C:bacterial nucleoid"/>
    <property type="evidence" value="ECO:0007669"/>
    <property type="project" value="TreeGrafter"/>
</dbReference>
<dbReference type="Gene3D" id="3.40.50.300">
    <property type="entry name" value="P-loop containing nucleotide triphosphate hydrolases"/>
    <property type="match status" value="2"/>
</dbReference>
<organism evidence="20">
    <name type="scientific">uncultured Chthoniobacterales bacterium</name>
    <dbReference type="NCBI Taxonomy" id="1836801"/>
    <lineage>
        <taxon>Bacteria</taxon>
        <taxon>Pseudomonadati</taxon>
        <taxon>Verrucomicrobiota</taxon>
        <taxon>Spartobacteria</taxon>
        <taxon>Chthoniobacterales</taxon>
        <taxon>environmental samples</taxon>
    </lineage>
</organism>
<evidence type="ECO:0000313" key="20">
    <source>
        <dbReference type="EMBL" id="CAA9261706.1"/>
    </source>
</evidence>
<keyword evidence="8 20" id="KW-0347">Helicase</keyword>
<dbReference type="Pfam" id="PF00270">
    <property type="entry name" value="DEAD"/>
    <property type="match status" value="1"/>
</dbReference>
<dbReference type="FunFam" id="3.40.50.300:FF:000296">
    <property type="entry name" value="ATP-dependent DNA helicase RecQ"/>
    <property type="match status" value="1"/>
</dbReference>
<comment type="cofactor">
    <cofactor evidence="2">
        <name>Zn(2+)</name>
        <dbReference type="ChEBI" id="CHEBI:29105"/>
    </cofactor>
</comment>
<dbReference type="PROSITE" id="PS51192">
    <property type="entry name" value="HELICASE_ATP_BIND_1"/>
    <property type="match status" value="1"/>
</dbReference>
<evidence type="ECO:0000256" key="10">
    <source>
        <dbReference type="ARBA" id="ARBA00022840"/>
    </source>
</evidence>
<evidence type="ECO:0000256" key="6">
    <source>
        <dbReference type="ARBA" id="ARBA00022763"/>
    </source>
</evidence>
<dbReference type="SMART" id="SM00956">
    <property type="entry name" value="RQC"/>
    <property type="match status" value="1"/>
</dbReference>
<dbReference type="NCBIfam" id="TIGR00614">
    <property type="entry name" value="recQ_fam"/>
    <property type="match status" value="1"/>
</dbReference>
<dbReference type="SUPFAM" id="SSF46785">
    <property type="entry name" value="Winged helix' DNA-binding domain"/>
    <property type="match status" value="1"/>
</dbReference>
<evidence type="ECO:0000256" key="13">
    <source>
        <dbReference type="ARBA" id="ARBA00023204"/>
    </source>
</evidence>
<dbReference type="InterPro" id="IPR014001">
    <property type="entry name" value="Helicase_ATP-bd"/>
</dbReference>
<evidence type="ECO:0000256" key="9">
    <source>
        <dbReference type="ARBA" id="ARBA00022833"/>
    </source>
</evidence>
<dbReference type="InterPro" id="IPR002121">
    <property type="entry name" value="HRDC_dom"/>
</dbReference>
<dbReference type="EC" id="5.6.2.4" evidence="16"/>
<evidence type="ECO:0000256" key="11">
    <source>
        <dbReference type="ARBA" id="ARBA00023125"/>
    </source>
</evidence>
<dbReference type="GO" id="GO:0005737">
    <property type="term" value="C:cytoplasm"/>
    <property type="evidence" value="ECO:0007669"/>
    <property type="project" value="TreeGrafter"/>
</dbReference>
<evidence type="ECO:0000256" key="4">
    <source>
        <dbReference type="ARBA" id="ARBA00022723"/>
    </source>
</evidence>
<gene>
    <name evidence="20" type="ORF">AVDCRST_MAG42-3005</name>
</gene>
<feature type="domain" description="Helicase C-terminal" evidence="19">
    <location>
        <begin position="213"/>
        <end position="361"/>
    </location>
</feature>
<keyword evidence="9" id="KW-0862">Zinc</keyword>
<dbReference type="InterPro" id="IPR044876">
    <property type="entry name" value="HRDC_dom_sf"/>
</dbReference>
<dbReference type="Gene3D" id="1.10.150.80">
    <property type="entry name" value="HRDC domain"/>
    <property type="match status" value="1"/>
</dbReference>
<dbReference type="Pfam" id="PF16124">
    <property type="entry name" value="RecQ_Zn_bind"/>
    <property type="match status" value="1"/>
</dbReference>
<keyword evidence="4" id="KW-0479">Metal-binding</keyword>
<dbReference type="GO" id="GO:0016787">
    <property type="term" value="F:hydrolase activity"/>
    <property type="evidence" value="ECO:0007669"/>
    <property type="project" value="UniProtKB-KW"/>
</dbReference>
<protein>
    <recommendedName>
        <fullName evidence="16">DNA helicase RecQ</fullName>
        <ecNumber evidence="16">5.6.2.4</ecNumber>
    </recommendedName>
</protein>
<evidence type="ECO:0000256" key="15">
    <source>
        <dbReference type="ARBA" id="ARBA00034617"/>
    </source>
</evidence>
<dbReference type="InterPro" id="IPR006293">
    <property type="entry name" value="DNA_helicase_ATP-dep_RecQ_bac"/>
</dbReference>
<dbReference type="InterPro" id="IPR011545">
    <property type="entry name" value="DEAD/DEAH_box_helicase_dom"/>
</dbReference>
<dbReference type="SMART" id="SM00490">
    <property type="entry name" value="HELICc"/>
    <property type="match status" value="1"/>
</dbReference>
<dbReference type="PROSITE" id="PS50967">
    <property type="entry name" value="HRDC"/>
    <property type="match status" value="1"/>
</dbReference>
<reference evidence="20" key="1">
    <citation type="submission" date="2020-02" db="EMBL/GenBank/DDBJ databases">
        <authorList>
            <person name="Meier V. D."/>
        </authorList>
    </citation>
    <scope>NUCLEOTIDE SEQUENCE</scope>
    <source>
        <strain evidence="20">AVDCRST_MAG42</strain>
    </source>
</reference>
<dbReference type="Pfam" id="PF09382">
    <property type="entry name" value="RQC"/>
    <property type="match status" value="1"/>
</dbReference>
<dbReference type="PANTHER" id="PTHR13710">
    <property type="entry name" value="DNA HELICASE RECQ FAMILY MEMBER"/>
    <property type="match status" value="1"/>
</dbReference>
<dbReference type="GO" id="GO:0043138">
    <property type="term" value="F:3'-5' DNA helicase activity"/>
    <property type="evidence" value="ECO:0007669"/>
    <property type="project" value="UniProtKB-EC"/>
</dbReference>
<dbReference type="Pfam" id="PF00570">
    <property type="entry name" value="HRDC"/>
    <property type="match status" value="1"/>
</dbReference>
<dbReference type="InterPro" id="IPR018982">
    <property type="entry name" value="RQC_domain"/>
</dbReference>
<comment type="similarity">
    <text evidence="3">Belongs to the helicase family. RecQ subfamily.</text>
</comment>
<comment type="catalytic activity">
    <reaction evidence="15">
        <text>Couples ATP hydrolysis with the unwinding of duplex DNA by translocating in the 3'-5' direction.</text>
        <dbReference type="EC" id="5.6.2.4"/>
    </reaction>
</comment>
<dbReference type="GO" id="GO:0030894">
    <property type="term" value="C:replisome"/>
    <property type="evidence" value="ECO:0007669"/>
    <property type="project" value="TreeGrafter"/>
</dbReference>
<dbReference type="InterPro" id="IPR036390">
    <property type="entry name" value="WH_DNA-bd_sf"/>
</dbReference>
<dbReference type="AlphaFoldDB" id="A0A6J4IWT3"/>
<keyword evidence="6" id="KW-0227">DNA damage</keyword>
<name>A0A6J4IWT3_9BACT</name>
<dbReference type="GO" id="GO:0006281">
    <property type="term" value="P:DNA repair"/>
    <property type="evidence" value="ECO:0007669"/>
    <property type="project" value="UniProtKB-KW"/>
</dbReference>
<dbReference type="GO" id="GO:0003677">
    <property type="term" value="F:DNA binding"/>
    <property type="evidence" value="ECO:0007669"/>
    <property type="project" value="UniProtKB-KW"/>
</dbReference>
<keyword evidence="10" id="KW-0067">ATP-binding</keyword>
<dbReference type="GO" id="GO:0009432">
    <property type="term" value="P:SOS response"/>
    <property type="evidence" value="ECO:0007669"/>
    <property type="project" value="UniProtKB-UniRule"/>
</dbReference>
<evidence type="ECO:0000259" key="19">
    <source>
        <dbReference type="PROSITE" id="PS51194"/>
    </source>
</evidence>
<accession>A0A6J4IWT3</accession>
<dbReference type="Gene3D" id="1.10.10.10">
    <property type="entry name" value="Winged helix-like DNA-binding domain superfamily/Winged helix DNA-binding domain"/>
    <property type="match status" value="1"/>
</dbReference>
<dbReference type="InterPro" id="IPR032284">
    <property type="entry name" value="RecQ_Zn-bd"/>
</dbReference>
<evidence type="ECO:0000259" key="17">
    <source>
        <dbReference type="PROSITE" id="PS50967"/>
    </source>
</evidence>
<dbReference type="SUPFAM" id="SSF47819">
    <property type="entry name" value="HRDC-like"/>
    <property type="match status" value="1"/>
</dbReference>
<dbReference type="FunFam" id="3.40.50.300:FF:000156">
    <property type="entry name" value="ATP-dependent DNA helicase recQ"/>
    <property type="match status" value="1"/>
</dbReference>
<dbReference type="CDD" id="cd17920">
    <property type="entry name" value="DEXHc_RecQ"/>
    <property type="match status" value="1"/>
</dbReference>
<evidence type="ECO:0000256" key="3">
    <source>
        <dbReference type="ARBA" id="ARBA00005446"/>
    </source>
</evidence>
<dbReference type="InterPro" id="IPR004589">
    <property type="entry name" value="DNA_helicase_ATP-dep_RecQ"/>
</dbReference>
<keyword evidence="13" id="KW-0234">DNA repair</keyword>
<evidence type="ECO:0000256" key="14">
    <source>
        <dbReference type="ARBA" id="ARBA00023235"/>
    </source>
</evidence>
<evidence type="ECO:0000256" key="5">
    <source>
        <dbReference type="ARBA" id="ARBA00022741"/>
    </source>
</evidence>
<dbReference type="GO" id="GO:0006260">
    <property type="term" value="P:DNA replication"/>
    <property type="evidence" value="ECO:0007669"/>
    <property type="project" value="InterPro"/>
</dbReference>
<dbReference type="SMART" id="SM00487">
    <property type="entry name" value="DEXDc"/>
    <property type="match status" value="1"/>
</dbReference>
<evidence type="ECO:0000259" key="18">
    <source>
        <dbReference type="PROSITE" id="PS51192"/>
    </source>
</evidence>
<feature type="domain" description="Helicase ATP-binding" evidence="18">
    <location>
        <begin position="24"/>
        <end position="192"/>
    </location>
</feature>
<dbReference type="InterPro" id="IPR027417">
    <property type="entry name" value="P-loop_NTPase"/>
</dbReference>
<dbReference type="GO" id="GO:0046872">
    <property type="term" value="F:metal ion binding"/>
    <property type="evidence" value="ECO:0007669"/>
    <property type="project" value="UniProtKB-KW"/>
</dbReference>
<dbReference type="NCBIfam" id="TIGR01389">
    <property type="entry name" value="recQ"/>
    <property type="match status" value="1"/>
</dbReference>
<dbReference type="Pfam" id="PF14493">
    <property type="entry name" value="HTH_40"/>
    <property type="match status" value="1"/>
</dbReference>
<evidence type="ECO:0000256" key="8">
    <source>
        <dbReference type="ARBA" id="ARBA00022806"/>
    </source>
</evidence>
<dbReference type="InterPro" id="IPR036388">
    <property type="entry name" value="WH-like_DNA-bd_sf"/>
</dbReference>
<dbReference type="InterPro" id="IPR001650">
    <property type="entry name" value="Helicase_C-like"/>
</dbReference>
<sequence>MDLHAPLKKHFGYDAFRPLQEEIVRDSLAGRDVFALMPTGGGKSLCFQLPALLREGLTIVVSPLIALMKDQVDSMQASGIAATFLNSTLDAGEAKARWRGLHRGEYRMLYVAPERLMLEGFLDKALNWNIAQIAIDEAHCISEWGHDFRPEYRELKKLRTHLPDVPTMALTATATERVREDILKQLQLREPRCYVASFDRPNLTYRVVPKASPYDQLLSFVKARPHESGIVYCASRKITESLAAKLNEDGVPARAYHAGLENDQRARNQEMFLRDDVRVITATIAFGMGINKPNVRFVVHHDLPKNIESYYQETGRAGRDGLPSECVLLFSAADVVKQTRFIEEKSEPEARIAREQLRQMVHFAEARECRRTTLLRYFAEERPDEPCGGCDNCLTPRETFDGTIAAQKFLSCIARIQQKSGFGFGLNHIVEVLTGANTEAVRQRGHDQLSTYGIGGEMKREAWQAVGRELLRLGLVEAAPGKFATLSLNEKGLAALRERTSITLTKPTDVARKTKSRAGEIEADEKLFDALRATRRRLADERNVPAYVIFSDVALREMARTYPTSPTDFRRIPGVGEQKLKDFAEPFLATIAEYLELNARQTFGAPAAAAEGTTRRAALNDSERETLRHFERGESIEEIARSRGFVPSTICMHLALAIESGAPLSRDRFFTADQQAEIAVAFARTGGRNLVGLRDALGGKYGIDELRIFRAFAQRGEG</sequence>
<dbReference type="EMBL" id="CADCTA010000097">
    <property type="protein sequence ID" value="CAA9261706.1"/>
    <property type="molecule type" value="Genomic_DNA"/>
</dbReference>
<keyword evidence="7" id="KW-0378">Hydrolase</keyword>
<dbReference type="SUPFAM" id="SSF52540">
    <property type="entry name" value="P-loop containing nucleoside triphosphate hydrolases"/>
    <property type="match status" value="1"/>
</dbReference>
<evidence type="ECO:0000256" key="1">
    <source>
        <dbReference type="ARBA" id="ARBA00001946"/>
    </source>
</evidence>
<dbReference type="Pfam" id="PF00271">
    <property type="entry name" value="Helicase_C"/>
    <property type="match status" value="1"/>
</dbReference>
<dbReference type="GO" id="GO:0005524">
    <property type="term" value="F:ATP binding"/>
    <property type="evidence" value="ECO:0007669"/>
    <property type="project" value="UniProtKB-KW"/>
</dbReference>
<keyword evidence="11" id="KW-0238">DNA-binding</keyword>
<dbReference type="CDD" id="cd18794">
    <property type="entry name" value="SF2_C_RecQ"/>
    <property type="match status" value="1"/>
</dbReference>
<feature type="domain" description="HRDC" evidence="17">
    <location>
        <begin position="521"/>
        <end position="601"/>
    </location>
</feature>
<keyword evidence="12" id="KW-0233">DNA recombination</keyword>
<dbReference type="PANTHER" id="PTHR13710:SF105">
    <property type="entry name" value="ATP-DEPENDENT DNA HELICASE Q1"/>
    <property type="match status" value="1"/>
</dbReference>
<dbReference type="InterPro" id="IPR029491">
    <property type="entry name" value="Helicase_HTH"/>
</dbReference>
<dbReference type="PROSITE" id="PS51194">
    <property type="entry name" value="HELICASE_CTER"/>
    <property type="match status" value="1"/>
</dbReference>
<evidence type="ECO:0000256" key="12">
    <source>
        <dbReference type="ARBA" id="ARBA00023172"/>
    </source>
</evidence>
<dbReference type="GO" id="GO:0009378">
    <property type="term" value="F:four-way junction helicase activity"/>
    <property type="evidence" value="ECO:0007669"/>
    <property type="project" value="TreeGrafter"/>
</dbReference>
<evidence type="ECO:0000256" key="7">
    <source>
        <dbReference type="ARBA" id="ARBA00022801"/>
    </source>
</evidence>
<dbReference type="GO" id="GO:0006310">
    <property type="term" value="P:DNA recombination"/>
    <property type="evidence" value="ECO:0007669"/>
    <property type="project" value="UniProtKB-UniRule"/>
</dbReference>
<keyword evidence="14" id="KW-0413">Isomerase</keyword>
<evidence type="ECO:0000256" key="2">
    <source>
        <dbReference type="ARBA" id="ARBA00001947"/>
    </source>
</evidence>